<name>A0A158IP87_9BURK</name>
<dbReference type="AlphaFoldDB" id="A0A158IP87"/>
<reference evidence="4" key="1">
    <citation type="submission" date="2016-01" db="EMBL/GenBank/DDBJ databases">
        <authorList>
            <person name="Peeters C."/>
        </authorList>
    </citation>
    <scope>NUCLEOTIDE SEQUENCE [LARGE SCALE GENOMIC DNA]</scope>
    <source>
        <strain evidence="4">LMG 22934</strain>
    </source>
</reference>
<dbReference type="PROSITE" id="PS50110">
    <property type="entry name" value="RESPONSE_REGULATORY"/>
    <property type="match status" value="1"/>
</dbReference>
<accession>A0A158IP87</accession>
<dbReference type="InterPro" id="IPR011006">
    <property type="entry name" value="CheY-like_superfamily"/>
</dbReference>
<feature type="domain" description="Response regulatory" evidence="3">
    <location>
        <begin position="16"/>
        <end position="132"/>
    </location>
</feature>
<dbReference type="RefSeq" id="WP_087669866.1">
    <property type="nucleotide sequence ID" value="NZ_FCNW02000039.1"/>
</dbReference>
<sequence length="140" mass="14929">MNTTNGANEGTAPARRVLLVDDSADAAEALSMLLETLGHDVRTKHDGASALAIVDEFRPEVVICDIGLPGMDGFAVARELRKLPSTRDALLLALTGFGGADDRARATAAGFDHHIVKPVSFADLETLIDRSFGPDQKRNF</sequence>
<keyword evidence="5" id="KW-1185">Reference proteome</keyword>
<keyword evidence="4" id="KW-0808">Transferase</keyword>
<evidence type="ECO:0000256" key="1">
    <source>
        <dbReference type="ARBA" id="ARBA00022553"/>
    </source>
</evidence>
<dbReference type="Pfam" id="PF00072">
    <property type="entry name" value="Response_reg"/>
    <property type="match status" value="1"/>
</dbReference>
<dbReference type="OrthoDB" id="5421695at2"/>
<comment type="caution">
    <text evidence="4">The sequence shown here is derived from an EMBL/GenBank/DDBJ whole genome shotgun (WGS) entry which is preliminary data.</text>
</comment>
<dbReference type="EMBL" id="FCNW02000039">
    <property type="protein sequence ID" value="SAL58357.1"/>
    <property type="molecule type" value="Genomic_DNA"/>
</dbReference>
<dbReference type="PANTHER" id="PTHR44591">
    <property type="entry name" value="STRESS RESPONSE REGULATOR PROTEIN 1"/>
    <property type="match status" value="1"/>
</dbReference>
<dbReference type="Gene3D" id="3.40.50.2300">
    <property type="match status" value="1"/>
</dbReference>
<evidence type="ECO:0000313" key="4">
    <source>
        <dbReference type="EMBL" id="SAL58357.1"/>
    </source>
</evidence>
<dbReference type="GO" id="GO:0000160">
    <property type="term" value="P:phosphorelay signal transduction system"/>
    <property type="evidence" value="ECO:0007669"/>
    <property type="project" value="InterPro"/>
</dbReference>
<organism evidence="4 5">
    <name type="scientific">Caballeronia humi</name>
    <dbReference type="NCBI Taxonomy" id="326474"/>
    <lineage>
        <taxon>Bacteria</taxon>
        <taxon>Pseudomonadati</taxon>
        <taxon>Pseudomonadota</taxon>
        <taxon>Betaproteobacteria</taxon>
        <taxon>Burkholderiales</taxon>
        <taxon>Burkholderiaceae</taxon>
        <taxon>Caballeronia</taxon>
    </lineage>
</organism>
<protein>
    <submittedName>
        <fullName evidence="4">PAS/PAC sensor hybrid histidine kinase</fullName>
    </submittedName>
</protein>
<dbReference type="Proteomes" id="UP000054977">
    <property type="component" value="Unassembled WGS sequence"/>
</dbReference>
<dbReference type="CDD" id="cd17580">
    <property type="entry name" value="REC_2_DhkD-like"/>
    <property type="match status" value="1"/>
</dbReference>
<evidence type="ECO:0000259" key="3">
    <source>
        <dbReference type="PROSITE" id="PS50110"/>
    </source>
</evidence>
<dbReference type="InterPro" id="IPR050595">
    <property type="entry name" value="Bact_response_regulator"/>
</dbReference>
<keyword evidence="1 2" id="KW-0597">Phosphoprotein</keyword>
<keyword evidence="4" id="KW-0418">Kinase</keyword>
<feature type="modified residue" description="4-aspartylphosphate" evidence="2">
    <location>
        <position position="65"/>
    </location>
</feature>
<evidence type="ECO:0000313" key="5">
    <source>
        <dbReference type="Proteomes" id="UP000054977"/>
    </source>
</evidence>
<dbReference type="GO" id="GO:0016301">
    <property type="term" value="F:kinase activity"/>
    <property type="evidence" value="ECO:0007669"/>
    <property type="project" value="UniProtKB-KW"/>
</dbReference>
<dbReference type="PANTHER" id="PTHR44591:SF3">
    <property type="entry name" value="RESPONSE REGULATORY DOMAIN-CONTAINING PROTEIN"/>
    <property type="match status" value="1"/>
</dbReference>
<proteinExistence type="predicted"/>
<dbReference type="SUPFAM" id="SSF52172">
    <property type="entry name" value="CheY-like"/>
    <property type="match status" value="1"/>
</dbReference>
<evidence type="ECO:0000256" key="2">
    <source>
        <dbReference type="PROSITE-ProRule" id="PRU00169"/>
    </source>
</evidence>
<dbReference type="STRING" id="326474.AWB65_05175"/>
<dbReference type="SMART" id="SM00448">
    <property type="entry name" value="REC"/>
    <property type="match status" value="1"/>
</dbReference>
<gene>
    <name evidence="4" type="ORF">AWB65_05175</name>
</gene>
<dbReference type="InterPro" id="IPR001789">
    <property type="entry name" value="Sig_transdc_resp-reg_receiver"/>
</dbReference>